<sequence length="79" mass="8634">MPWKGTLYPEPCPFAANNILEVAEDYHVAAIDAIEAGAQKQTTTFLKPGPVNIRSNELIIQEVLMRSNNKAAAVPVNNQ</sequence>
<organism evidence="1 2">
    <name type="scientific">Tanacetum coccineum</name>
    <dbReference type="NCBI Taxonomy" id="301880"/>
    <lineage>
        <taxon>Eukaryota</taxon>
        <taxon>Viridiplantae</taxon>
        <taxon>Streptophyta</taxon>
        <taxon>Embryophyta</taxon>
        <taxon>Tracheophyta</taxon>
        <taxon>Spermatophyta</taxon>
        <taxon>Magnoliopsida</taxon>
        <taxon>eudicotyledons</taxon>
        <taxon>Gunneridae</taxon>
        <taxon>Pentapetalae</taxon>
        <taxon>asterids</taxon>
        <taxon>campanulids</taxon>
        <taxon>Asterales</taxon>
        <taxon>Asteraceae</taxon>
        <taxon>Asteroideae</taxon>
        <taxon>Anthemideae</taxon>
        <taxon>Anthemidinae</taxon>
        <taxon>Tanacetum</taxon>
    </lineage>
</organism>
<reference evidence="1" key="2">
    <citation type="submission" date="2022-01" db="EMBL/GenBank/DDBJ databases">
        <authorList>
            <person name="Yamashiro T."/>
            <person name="Shiraishi A."/>
            <person name="Satake H."/>
            <person name="Nakayama K."/>
        </authorList>
    </citation>
    <scope>NUCLEOTIDE SEQUENCE</scope>
</reference>
<reference evidence="1" key="1">
    <citation type="journal article" date="2022" name="Int. J. Mol. Sci.">
        <title>Draft Genome of Tanacetum Coccineum: Genomic Comparison of Closely Related Tanacetum-Family Plants.</title>
        <authorList>
            <person name="Yamashiro T."/>
            <person name="Shiraishi A."/>
            <person name="Nakayama K."/>
            <person name="Satake H."/>
        </authorList>
    </citation>
    <scope>NUCLEOTIDE SEQUENCE</scope>
</reference>
<gene>
    <name evidence="1" type="ORF">Tco_0626333</name>
</gene>
<evidence type="ECO:0000313" key="2">
    <source>
        <dbReference type="Proteomes" id="UP001151760"/>
    </source>
</evidence>
<keyword evidence="2" id="KW-1185">Reference proteome</keyword>
<dbReference type="Proteomes" id="UP001151760">
    <property type="component" value="Unassembled WGS sequence"/>
</dbReference>
<evidence type="ECO:0000313" key="1">
    <source>
        <dbReference type="EMBL" id="GJS52971.1"/>
    </source>
</evidence>
<dbReference type="EMBL" id="BQNB010008693">
    <property type="protein sequence ID" value="GJS52971.1"/>
    <property type="molecule type" value="Genomic_DNA"/>
</dbReference>
<protein>
    <submittedName>
        <fullName evidence="1">Uncharacterized protein</fullName>
    </submittedName>
</protein>
<name>A0ABQ4WJC8_9ASTR</name>
<comment type="caution">
    <text evidence="1">The sequence shown here is derived from an EMBL/GenBank/DDBJ whole genome shotgun (WGS) entry which is preliminary data.</text>
</comment>
<proteinExistence type="predicted"/>
<accession>A0ABQ4WJC8</accession>